<dbReference type="Pfam" id="PF16691">
    <property type="entry name" value="DUF5062"/>
    <property type="match status" value="1"/>
</dbReference>
<organism evidence="1 2">
    <name type="scientific">Saccharobesus litoralis</name>
    <dbReference type="NCBI Taxonomy" id="2172099"/>
    <lineage>
        <taxon>Bacteria</taxon>
        <taxon>Pseudomonadati</taxon>
        <taxon>Pseudomonadota</taxon>
        <taxon>Gammaproteobacteria</taxon>
        <taxon>Alteromonadales</taxon>
        <taxon>Alteromonadaceae</taxon>
        <taxon>Saccharobesus</taxon>
    </lineage>
</organism>
<dbReference type="OrthoDB" id="8547747at2"/>
<protein>
    <submittedName>
        <fullName evidence="1">DUF5062 domain-containing protein</fullName>
    </submittedName>
</protein>
<dbReference type="InterPro" id="IPR032036">
    <property type="entry name" value="DUF5062"/>
</dbReference>
<proteinExistence type="predicted"/>
<dbReference type="RefSeq" id="WP_108604295.1">
    <property type="nucleotide sequence ID" value="NZ_CP026604.1"/>
</dbReference>
<dbReference type="EMBL" id="CP026604">
    <property type="protein sequence ID" value="AWB68231.1"/>
    <property type="molecule type" value="Genomic_DNA"/>
</dbReference>
<name>A0A2S0VVI9_9ALTE</name>
<sequence>MKKVKNEKELLKKALQVGQSYAANRGYKAFGPTDSADQKIECIYRLFVQDKLIVALPEDQENTLNIKKRLVAWIMKKLPADHPLLK</sequence>
<accession>A0A2S0VVI9</accession>
<evidence type="ECO:0000313" key="1">
    <source>
        <dbReference type="EMBL" id="AWB68231.1"/>
    </source>
</evidence>
<dbReference type="InterPro" id="IPR038316">
    <property type="entry name" value="DUF5062_sf"/>
</dbReference>
<dbReference type="Proteomes" id="UP000244441">
    <property type="component" value="Chromosome"/>
</dbReference>
<gene>
    <name evidence="1" type="ORF">C2869_18230</name>
</gene>
<dbReference type="AlphaFoldDB" id="A0A2S0VVI9"/>
<reference evidence="1 2" key="1">
    <citation type="submission" date="2018-01" db="EMBL/GenBank/DDBJ databases">
        <title>Genome sequence of a Cantenovulum-like bacteria.</title>
        <authorList>
            <person name="Tan W.R."/>
            <person name="Lau N.-S."/>
            <person name="Go F."/>
            <person name="Amirul A.-A.A."/>
        </authorList>
    </citation>
    <scope>NUCLEOTIDE SEQUENCE [LARGE SCALE GENOMIC DNA]</scope>
    <source>
        <strain evidence="1 2">CCB-QB4</strain>
    </source>
</reference>
<dbReference type="KEGG" id="cate:C2869_18230"/>
<dbReference type="Gene3D" id="1.20.120.1930">
    <property type="entry name" value="Uncharacterised protein PF16691, DUF5062"/>
    <property type="match status" value="1"/>
</dbReference>
<keyword evidence="2" id="KW-1185">Reference proteome</keyword>
<evidence type="ECO:0000313" key="2">
    <source>
        <dbReference type="Proteomes" id="UP000244441"/>
    </source>
</evidence>